<feature type="signal peptide" evidence="5">
    <location>
        <begin position="1"/>
        <end position="19"/>
    </location>
</feature>
<keyword evidence="6" id="KW-1185">Reference proteome</keyword>
<sequence>MKFLLVAILVAAVLFTAQAISDEQKTIFKKFYTECTESTGVEADLIVKMRKAEFTDNDEKLAAYYHCMMVKLGFQSPEGAFNVNAITDKIPENLNREDTIKSINLCVASAGEGTPEQSAYKVFKCFIQSVDKEIKFF</sequence>
<organism evidence="6 7">
    <name type="scientific">Nicrophorus vespilloides</name>
    <name type="common">Boreal carrion beetle</name>
    <dbReference type="NCBI Taxonomy" id="110193"/>
    <lineage>
        <taxon>Eukaryota</taxon>
        <taxon>Metazoa</taxon>
        <taxon>Ecdysozoa</taxon>
        <taxon>Arthropoda</taxon>
        <taxon>Hexapoda</taxon>
        <taxon>Insecta</taxon>
        <taxon>Pterygota</taxon>
        <taxon>Neoptera</taxon>
        <taxon>Endopterygota</taxon>
        <taxon>Coleoptera</taxon>
        <taxon>Polyphaga</taxon>
        <taxon>Staphyliniformia</taxon>
        <taxon>Silphidae</taxon>
        <taxon>Nicrophorinae</taxon>
        <taxon>Nicrophorus</taxon>
    </lineage>
</organism>
<dbReference type="InterPro" id="IPR036728">
    <property type="entry name" value="PBP_GOBP_sf"/>
</dbReference>
<keyword evidence="4 5" id="KW-0732">Signal</keyword>
<dbReference type="CDD" id="cd23992">
    <property type="entry name" value="PBP_GOBP"/>
    <property type="match status" value="1"/>
</dbReference>
<gene>
    <name evidence="7" type="primary">LOC108567208</name>
</gene>
<evidence type="ECO:0000313" key="6">
    <source>
        <dbReference type="Proteomes" id="UP000695000"/>
    </source>
</evidence>
<reference evidence="7" key="1">
    <citation type="submission" date="2025-08" db="UniProtKB">
        <authorList>
            <consortium name="RefSeq"/>
        </authorList>
    </citation>
    <scope>IDENTIFICATION</scope>
    <source>
        <tissue evidence="7">Whole Larva</tissue>
    </source>
</reference>
<evidence type="ECO:0000256" key="4">
    <source>
        <dbReference type="ARBA" id="ARBA00022729"/>
    </source>
</evidence>
<dbReference type="InterPro" id="IPR006170">
    <property type="entry name" value="PBP/GOBP"/>
</dbReference>
<dbReference type="SMART" id="SM00708">
    <property type="entry name" value="PhBP"/>
    <property type="match status" value="1"/>
</dbReference>
<dbReference type="SUPFAM" id="SSF47565">
    <property type="entry name" value="Insect pheromone/odorant-binding proteins"/>
    <property type="match status" value="1"/>
</dbReference>
<evidence type="ECO:0000313" key="7">
    <source>
        <dbReference type="RefSeq" id="XP_017783032.1"/>
    </source>
</evidence>
<dbReference type="PANTHER" id="PTHR11857:SF43">
    <property type="entry name" value="GEO07291P1-RELATED"/>
    <property type="match status" value="1"/>
</dbReference>
<dbReference type="RefSeq" id="XP_017783032.1">
    <property type="nucleotide sequence ID" value="XM_017927543.1"/>
</dbReference>
<dbReference type="PANTHER" id="PTHR11857">
    <property type="entry name" value="ODORANT BINDING PROTEIN-RELATED"/>
    <property type="match status" value="1"/>
</dbReference>
<evidence type="ECO:0000256" key="1">
    <source>
        <dbReference type="ARBA" id="ARBA00004613"/>
    </source>
</evidence>
<comment type="subcellular location">
    <subcellularLocation>
        <location evidence="1">Secreted</location>
    </subcellularLocation>
</comment>
<dbReference type="Proteomes" id="UP000695000">
    <property type="component" value="Unplaced"/>
</dbReference>
<proteinExistence type="inferred from homology"/>
<dbReference type="Pfam" id="PF01395">
    <property type="entry name" value="PBP_GOBP"/>
    <property type="match status" value="1"/>
</dbReference>
<comment type="similarity">
    <text evidence="2">Belongs to the PBP/GOBP family.</text>
</comment>
<evidence type="ECO:0000256" key="5">
    <source>
        <dbReference type="SAM" id="SignalP"/>
    </source>
</evidence>
<dbReference type="GeneID" id="108567208"/>
<accession>A0ABM1N882</accession>
<feature type="chain" id="PRO_5045985481" evidence="5">
    <location>
        <begin position="20"/>
        <end position="137"/>
    </location>
</feature>
<evidence type="ECO:0000256" key="2">
    <source>
        <dbReference type="ARBA" id="ARBA00008098"/>
    </source>
</evidence>
<dbReference type="Gene3D" id="1.10.238.20">
    <property type="entry name" value="Pheromone/general odorant binding protein domain"/>
    <property type="match status" value="1"/>
</dbReference>
<protein>
    <submittedName>
        <fullName evidence="7">General odorant-binding protein 56d-like</fullName>
    </submittedName>
</protein>
<keyword evidence="3" id="KW-0964">Secreted</keyword>
<name>A0ABM1N882_NICVS</name>
<evidence type="ECO:0000256" key="3">
    <source>
        <dbReference type="ARBA" id="ARBA00022525"/>
    </source>
</evidence>